<feature type="domain" description="Helix-turn-helix" evidence="1">
    <location>
        <begin position="18"/>
        <end position="60"/>
    </location>
</feature>
<dbReference type="InterPro" id="IPR010093">
    <property type="entry name" value="SinI_DNA-bd"/>
</dbReference>
<evidence type="ECO:0000313" key="2">
    <source>
        <dbReference type="EMBL" id="SLM47396.1"/>
    </source>
</evidence>
<dbReference type="AlphaFoldDB" id="A0A1W1I303"/>
<dbReference type="RefSeq" id="WP_080885941.1">
    <property type="nucleotide sequence ID" value="NZ_LT828648.1"/>
</dbReference>
<name>A0A1W1I303_9BACT</name>
<protein>
    <recommendedName>
        <fullName evidence="1">Helix-turn-helix domain-containing protein</fullName>
    </recommendedName>
</protein>
<reference evidence="2 3" key="1">
    <citation type="submission" date="2017-03" db="EMBL/GenBank/DDBJ databases">
        <authorList>
            <person name="Afonso C.L."/>
            <person name="Miller P.J."/>
            <person name="Scott M.A."/>
            <person name="Spackman E."/>
            <person name="Goraichik I."/>
            <person name="Dimitrov K.M."/>
            <person name="Suarez D.L."/>
            <person name="Swayne D.E."/>
        </authorList>
    </citation>
    <scope>NUCLEOTIDE SEQUENCE [LARGE SCALE GENOMIC DNA]</scope>
    <source>
        <strain evidence="2">Genome sequencing of Nitrospira japonica strain NJ11</strain>
    </source>
</reference>
<keyword evidence="3" id="KW-1185">Reference proteome</keyword>
<dbReference type="GO" id="GO:0003677">
    <property type="term" value="F:DNA binding"/>
    <property type="evidence" value="ECO:0007669"/>
    <property type="project" value="InterPro"/>
</dbReference>
<evidence type="ECO:0000313" key="3">
    <source>
        <dbReference type="Proteomes" id="UP000192042"/>
    </source>
</evidence>
<accession>A0A1W1I303</accession>
<dbReference type="OrthoDB" id="122388at2"/>
<sequence length="70" mass="8057">METVTNNKKPSFEELGDWLSPEEVRVFLGLGRATVYELIRSRQLPSRRFGRRIRVPKAALSPRIESMVNA</sequence>
<gene>
    <name evidence="2" type="ORF">NSJP_1224</name>
</gene>
<dbReference type="Proteomes" id="UP000192042">
    <property type="component" value="Chromosome I"/>
</dbReference>
<dbReference type="NCBIfam" id="TIGR01764">
    <property type="entry name" value="excise"/>
    <property type="match status" value="1"/>
</dbReference>
<dbReference type="EMBL" id="LT828648">
    <property type="protein sequence ID" value="SLM47396.1"/>
    <property type="molecule type" value="Genomic_DNA"/>
</dbReference>
<proteinExistence type="predicted"/>
<dbReference type="InterPro" id="IPR041657">
    <property type="entry name" value="HTH_17"/>
</dbReference>
<dbReference type="Pfam" id="PF12728">
    <property type="entry name" value="HTH_17"/>
    <property type="match status" value="1"/>
</dbReference>
<dbReference type="KEGG" id="nja:NSJP_1224"/>
<dbReference type="STRING" id="1325564.NSJP_1224"/>
<organism evidence="2 3">
    <name type="scientific">Nitrospira japonica</name>
    <dbReference type="NCBI Taxonomy" id="1325564"/>
    <lineage>
        <taxon>Bacteria</taxon>
        <taxon>Pseudomonadati</taxon>
        <taxon>Nitrospirota</taxon>
        <taxon>Nitrospiria</taxon>
        <taxon>Nitrospirales</taxon>
        <taxon>Nitrospiraceae</taxon>
        <taxon>Nitrospira</taxon>
    </lineage>
</organism>
<evidence type="ECO:0000259" key="1">
    <source>
        <dbReference type="Pfam" id="PF12728"/>
    </source>
</evidence>